<dbReference type="GO" id="GO:0005737">
    <property type="term" value="C:cytoplasm"/>
    <property type="evidence" value="ECO:0007669"/>
    <property type="project" value="UniProtKB-SubCell"/>
</dbReference>
<dbReference type="InterPro" id="IPR036901">
    <property type="entry name" value="Asp/Orn_carbamoylTrfase_sf"/>
</dbReference>
<dbReference type="PRINTS" id="PR00102">
    <property type="entry name" value="OTCASE"/>
</dbReference>
<dbReference type="InterPro" id="IPR006130">
    <property type="entry name" value="Asp/Orn_carbamoylTrfase"/>
</dbReference>
<comment type="catalytic activity">
    <reaction evidence="6 7">
        <text>carbamoyl phosphate + L-ornithine = L-citrulline + phosphate + H(+)</text>
        <dbReference type="Rhea" id="RHEA:19513"/>
        <dbReference type="ChEBI" id="CHEBI:15378"/>
        <dbReference type="ChEBI" id="CHEBI:43474"/>
        <dbReference type="ChEBI" id="CHEBI:46911"/>
        <dbReference type="ChEBI" id="CHEBI:57743"/>
        <dbReference type="ChEBI" id="CHEBI:58228"/>
        <dbReference type="EC" id="2.1.3.3"/>
    </reaction>
</comment>
<gene>
    <name evidence="10" type="primary">argF</name>
    <name evidence="10" type="ORF">E6W36_08245</name>
</gene>
<dbReference type="Pfam" id="PF02729">
    <property type="entry name" value="OTCace_N"/>
    <property type="match status" value="1"/>
</dbReference>
<dbReference type="InterPro" id="IPR002292">
    <property type="entry name" value="Orn/put_carbamltrans"/>
</dbReference>
<reference evidence="11" key="1">
    <citation type="submission" date="2019-04" db="EMBL/GenBank/DDBJ databases">
        <title>Complete genome sequence of Sphingomonas sp. W1-2-3.</title>
        <authorList>
            <person name="Im W.T."/>
        </authorList>
    </citation>
    <scope>NUCLEOTIDE SEQUENCE [LARGE SCALE GENOMIC DNA]</scope>
    <source>
        <strain evidence="11">W1-2-3</strain>
    </source>
</reference>
<feature type="binding site" evidence="7">
    <location>
        <begin position="57"/>
        <end position="60"/>
    </location>
    <ligand>
        <name>carbamoyl phosphate</name>
        <dbReference type="ChEBI" id="CHEBI:58228"/>
    </ligand>
</feature>
<dbReference type="KEGG" id="hgn:E6W36_08245"/>
<dbReference type="PROSITE" id="PS00097">
    <property type="entry name" value="CARBAMOYLTRANSFERASE"/>
    <property type="match status" value="1"/>
</dbReference>
<comment type="function">
    <text evidence="1">Reversibly catalyzes the transfer of the carbamoyl group from carbamoyl phosphate (CP) to the N(epsilon) atom of ornithine (ORN) to produce L-citrulline.</text>
</comment>
<evidence type="ECO:0000313" key="10">
    <source>
        <dbReference type="EMBL" id="QCI79536.1"/>
    </source>
</evidence>
<dbReference type="GO" id="GO:0004585">
    <property type="term" value="F:ornithine carbamoyltransferase activity"/>
    <property type="evidence" value="ECO:0007669"/>
    <property type="project" value="UniProtKB-UniRule"/>
</dbReference>
<feature type="domain" description="Aspartate/ornithine carbamoyltransferase carbamoyl-P binding" evidence="9">
    <location>
        <begin position="3"/>
        <end position="148"/>
    </location>
</feature>
<evidence type="ECO:0000256" key="1">
    <source>
        <dbReference type="ARBA" id="ARBA00003822"/>
    </source>
</evidence>
<feature type="binding site" evidence="7">
    <location>
        <position position="166"/>
    </location>
    <ligand>
        <name>L-ornithine</name>
        <dbReference type="ChEBI" id="CHEBI:46911"/>
    </ligand>
</feature>
<accession>A0A4D7CBG1</accession>
<feature type="domain" description="Aspartate/ornithine carbamoyltransferase Asp/Orn-binding" evidence="8">
    <location>
        <begin position="155"/>
        <end position="304"/>
    </location>
</feature>
<dbReference type="NCBIfam" id="TIGR00658">
    <property type="entry name" value="orni_carb_tr"/>
    <property type="match status" value="1"/>
</dbReference>
<dbReference type="NCBIfam" id="NF001986">
    <property type="entry name" value="PRK00779.1"/>
    <property type="match status" value="1"/>
</dbReference>
<dbReference type="InterPro" id="IPR006131">
    <property type="entry name" value="Asp_carbamoyltransf_Asp/Orn-bd"/>
</dbReference>
<dbReference type="EC" id="2.1.3.3" evidence="4 7"/>
<keyword evidence="7" id="KW-0963">Cytoplasm</keyword>
<dbReference type="RefSeq" id="WP_222872334.1">
    <property type="nucleotide sequence ID" value="NZ_CP039704.1"/>
</dbReference>
<evidence type="ECO:0000256" key="6">
    <source>
        <dbReference type="ARBA" id="ARBA00048772"/>
    </source>
</evidence>
<dbReference type="HAMAP" id="MF_01109">
    <property type="entry name" value="OTCase"/>
    <property type="match status" value="1"/>
</dbReference>
<comment type="similarity">
    <text evidence="3 7">Belongs to the aspartate/ornithine carbamoyltransferase superfamily. OTCase family.</text>
</comment>
<feature type="binding site" evidence="7">
    <location>
        <position position="84"/>
    </location>
    <ligand>
        <name>carbamoyl phosphate</name>
        <dbReference type="ChEBI" id="CHEBI:58228"/>
    </ligand>
</feature>
<sequence>MVRHFLDLFTVGSEACRLIVDHARSRKDARADLPRGAVDADRPLSNHALALIFEKPSTRTRVSFQMAMHQLGGTCLTLSGAELQLGRGETIEDTARVMSRYVDALMLRTASHATVTDLARASAVPVINGLTDLNHPCQALADVMTFEEHRGTVAGSTWAWLGDGNNMANALIEAAGVFGFHIRLGVPTSHLPNAAVVEQARACGSTITFCPSADDAVAGVDAVATDTWVSMGQIGGAAKLAAMKPYQVTAPLMAKASPEAVFLHCLPAHRGEEVTDAVIDGPQSIVWDEAENRLHAQKAILLWCLNCL</sequence>
<dbReference type="Gene3D" id="3.40.50.1370">
    <property type="entry name" value="Aspartate/ornithine carbamoyltransferase"/>
    <property type="match status" value="2"/>
</dbReference>
<dbReference type="GO" id="GO:0019240">
    <property type="term" value="P:citrulline biosynthetic process"/>
    <property type="evidence" value="ECO:0007669"/>
    <property type="project" value="TreeGrafter"/>
</dbReference>
<evidence type="ECO:0000256" key="7">
    <source>
        <dbReference type="HAMAP-Rule" id="MF_01109"/>
    </source>
</evidence>
<dbReference type="PRINTS" id="PR00100">
    <property type="entry name" value="AOTCASE"/>
</dbReference>
<comment type="subcellular location">
    <subcellularLocation>
        <location evidence="7">Cytoplasm</location>
    </subcellularLocation>
</comment>
<dbReference type="InterPro" id="IPR006132">
    <property type="entry name" value="Asp/Orn_carbamoyltranf_P-bd"/>
</dbReference>
<dbReference type="PANTHER" id="PTHR45753">
    <property type="entry name" value="ORNITHINE CARBAMOYLTRANSFERASE, MITOCHONDRIAL"/>
    <property type="match status" value="1"/>
</dbReference>
<feature type="binding site" evidence="7">
    <location>
        <position position="108"/>
    </location>
    <ligand>
        <name>carbamoyl phosphate</name>
        <dbReference type="ChEBI" id="CHEBI:58228"/>
    </ligand>
</feature>
<evidence type="ECO:0000256" key="2">
    <source>
        <dbReference type="ARBA" id="ARBA00004975"/>
    </source>
</evidence>
<keyword evidence="11" id="KW-1185">Reference proteome</keyword>
<evidence type="ECO:0000313" key="11">
    <source>
        <dbReference type="Proteomes" id="UP000298714"/>
    </source>
</evidence>
<feature type="binding site" evidence="7">
    <location>
        <begin position="230"/>
        <end position="231"/>
    </location>
    <ligand>
        <name>L-ornithine</name>
        <dbReference type="ChEBI" id="CHEBI:46911"/>
    </ligand>
</feature>
<keyword evidence="5 7" id="KW-0808">Transferase</keyword>
<evidence type="ECO:0000256" key="4">
    <source>
        <dbReference type="ARBA" id="ARBA00013007"/>
    </source>
</evidence>
<evidence type="ECO:0000259" key="8">
    <source>
        <dbReference type="Pfam" id="PF00185"/>
    </source>
</evidence>
<proteinExistence type="inferred from homology"/>
<dbReference type="GO" id="GO:0042450">
    <property type="term" value="P:L-arginine biosynthetic process via ornithine"/>
    <property type="evidence" value="ECO:0007669"/>
    <property type="project" value="UniProtKB-UniRule"/>
</dbReference>
<evidence type="ECO:0000256" key="3">
    <source>
        <dbReference type="ARBA" id="ARBA00007805"/>
    </source>
</evidence>
<feature type="binding site" evidence="7">
    <location>
        <position position="293"/>
    </location>
    <ligand>
        <name>carbamoyl phosphate</name>
        <dbReference type="ChEBI" id="CHEBI:58228"/>
    </ligand>
</feature>
<dbReference type="SUPFAM" id="SSF53671">
    <property type="entry name" value="Aspartate/ornithine carbamoyltransferase"/>
    <property type="match status" value="1"/>
</dbReference>
<feature type="binding site" evidence="7">
    <location>
        <position position="226"/>
    </location>
    <ligand>
        <name>L-ornithine</name>
        <dbReference type="ChEBI" id="CHEBI:46911"/>
    </ligand>
</feature>
<name>A0A4D7CBG1_9SPHN</name>
<dbReference type="PANTHER" id="PTHR45753:SF3">
    <property type="entry name" value="ORNITHINE TRANSCARBAMYLASE, MITOCHONDRIAL"/>
    <property type="match status" value="1"/>
</dbReference>
<dbReference type="FunFam" id="3.40.50.1370:FF:000008">
    <property type="entry name" value="Ornithine carbamoyltransferase"/>
    <property type="match status" value="1"/>
</dbReference>
<dbReference type="EMBL" id="CP039704">
    <property type="protein sequence ID" value="QCI79536.1"/>
    <property type="molecule type" value="Genomic_DNA"/>
</dbReference>
<dbReference type="AlphaFoldDB" id="A0A4D7CBG1"/>
<comment type="pathway">
    <text evidence="2">Amino-acid biosynthesis; L-arginine biosynthesis; L-arginine from L-ornithine and carbamoyl phosphate: step 1/3.</text>
</comment>
<evidence type="ECO:0000256" key="5">
    <source>
        <dbReference type="ARBA" id="ARBA00022679"/>
    </source>
</evidence>
<dbReference type="Proteomes" id="UP000298714">
    <property type="component" value="Chromosome"/>
</dbReference>
<dbReference type="Pfam" id="PF00185">
    <property type="entry name" value="OTCace"/>
    <property type="match status" value="1"/>
</dbReference>
<organism evidence="10 11">
    <name type="scientific">Hankyongella ginsenosidimutans</name>
    <dbReference type="NCBI Taxonomy" id="1763828"/>
    <lineage>
        <taxon>Bacteria</taxon>
        <taxon>Pseudomonadati</taxon>
        <taxon>Pseudomonadota</taxon>
        <taxon>Alphaproteobacteria</taxon>
        <taxon>Sphingomonadales</taxon>
        <taxon>Sphingomonadaceae</taxon>
        <taxon>Hankyongella</taxon>
    </lineage>
</organism>
<feature type="binding site" evidence="7">
    <location>
        <begin position="265"/>
        <end position="266"/>
    </location>
    <ligand>
        <name>carbamoyl phosphate</name>
        <dbReference type="ChEBI" id="CHEBI:58228"/>
    </ligand>
</feature>
<dbReference type="InterPro" id="IPR024904">
    <property type="entry name" value="OTCase_ArgI"/>
</dbReference>
<protein>
    <recommendedName>
        <fullName evidence="4 7">Ornithine carbamoyltransferase</fullName>
        <shortName evidence="7">OTCase</shortName>
        <ecNumber evidence="4 7">2.1.3.3</ecNumber>
    </recommendedName>
</protein>
<feature type="binding site" evidence="7">
    <location>
        <begin position="135"/>
        <end position="138"/>
    </location>
    <ligand>
        <name>carbamoyl phosphate</name>
        <dbReference type="ChEBI" id="CHEBI:58228"/>
    </ligand>
</feature>
<evidence type="ECO:0000259" key="9">
    <source>
        <dbReference type="Pfam" id="PF02729"/>
    </source>
</evidence>
<dbReference type="GO" id="GO:0016597">
    <property type="term" value="F:amino acid binding"/>
    <property type="evidence" value="ECO:0007669"/>
    <property type="project" value="InterPro"/>
</dbReference>